<dbReference type="InterPro" id="IPR007698">
    <property type="entry name" value="AlaDH/PNT_NAD(H)-bd"/>
</dbReference>
<feature type="domain" description="Alanine dehydrogenase/pyridine nucleotide transhydrogenase N-terminal" evidence="13">
    <location>
        <begin position="1"/>
        <end position="100"/>
    </location>
</feature>
<dbReference type="GO" id="GO:0005886">
    <property type="term" value="C:plasma membrane"/>
    <property type="evidence" value="ECO:0007669"/>
    <property type="project" value="TreeGrafter"/>
</dbReference>
<reference evidence="14 15" key="1">
    <citation type="submission" date="2019-10" db="EMBL/GenBank/DDBJ databases">
        <title>Nocardia macrotermitis sp. nov. and Nocardia aurantia sp. nov., isolated from the gut of fungus growing-termite Macrotermes natalensis.</title>
        <authorList>
            <person name="Benndorf R."/>
            <person name="Schwitalla J."/>
            <person name="Martin K."/>
            <person name="De Beer W."/>
            <person name="Kaster A.-K."/>
            <person name="Vollmers J."/>
            <person name="Poulsen M."/>
            <person name="Beemelmanns C."/>
        </authorList>
    </citation>
    <scope>NUCLEOTIDE SEQUENCE [LARGE SCALE GENOMIC DNA]</scope>
    <source>
        <strain evidence="14 15">RB20</strain>
    </source>
</reference>
<evidence type="ECO:0000256" key="10">
    <source>
        <dbReference type="ARBA" id="ARBA00084087"/>
    </source>
</evidence>
<evidence type="ECO:0000256" key="6">
    <source>
        <dbReference type="ARBA" id="ARBA00023027"/>
    </source>
</evidence>
<feature type="compositionally biased region" description="Low complexity" evidence="11">
    <location>
        <begin position="420"/>
        <end position="435"/>
    </location>
</feature>
<comment type="catalytic activity">
    <reaction evidence="7">
        <text>NAD(+) + NADPH + H(+)(in) = NADH + NADP(+) + H(+)(out)</text>
        <dbReference type="Rhea" id="RHEA:47992"/>
        <dbReference type="ChEBI" id="CHEBI:15378"/>
        <dbReference type="ChEBI" id="CHEBI:57540"/>
        <dbReference type="ChEBI" id="CHEBI:57783"/>
        <dbReference type="ChEBI" id="CHEBI:57945"/>
        <dbReference type="ChEBI" id="CHEBI:58349"/>
        <dbReference type="EC" id="7.1.1.1"/>
    </reaction>
</comment>
<sequence length="529" mass="51598">MEAGAGRGALIPDAAFVEAGAVVGDPWSAEVVVKVAPPSDVEIGKLSAGQTVIGFLAPRNADNKIGALRDAGVRAFAVEAIPRISRAQVMDALSSQANVSGYKAVLVAASESTRFFPMLTTAAGTVKPATVLVLGVGVAGLQALATAKRLGGRTTGYDVRPEVADQVRSVGAQWLDLGIDAAGEGGYARELTEAEKERQQQALEDAIKGFDVVITTALVPGRPAPRLVTAGAVEGMRAGSVIVDLAGETGGNCELTTPGETVVVHDVTIASPLNLPATMPEHASELYAKNIAALLELMLVDGKLAPDFSDQVLADSCVTRVPEPEAESAAAVADPAAVSGSAEARAAGSAVAAADSSDFGESGAGTVAAAAESDVESAAAVADPAAVPEPPAADAAGSAVVETDSSDSGESGAGTVPDVAESAGAGADPAATLESAEADASESAVVETDSSDSGDSDVGSVADAVESDADLVVGKTDSNGTGLGAGSELSAANGAGAGSSSAGVGSSTETIGSGGSGSDTSGSASVGKE</sequence>
<dbReference type="Proteomes" id="UP000438448">
    <property type="component" value="Unassembled WGS sequence"/>
</dbReference>
<dbReference type="GO" id="GO:0006740">
    <property type="term" value="P:NADPH regeneration"/>
    <property type="evidence" value="ECO:0007669"/>
    <property type="project" value="TreeGrafter"/>
</dbReference>
<feature type="compositionally biased region" description="Low complexity" evidence="11">
    <location>
        <begin position="486"/>
        <end position="511"/>
    </location>
</feature>
<dbReference type="PANTHER" id="PTHR10160">
    <property type="entry name" value="NAD(P) TRANSHYDROGENASE"/>
    <property type="match status" value="1"/>
</dbReference>
<keyword evidence="5" id="KW-1278">Translocase</keyword>
<feature type="region of interest" description="Disordered" evidence="11">
    <location>
        <begin position="380"/>
        <end position="529"/>
    </location>
</feature>
<keyword evidence="15" id="KW-1185">Reference proteome</keyword>
<evidence type="ECO:0000256" key="2">
    <source>
        <dbReference type="ARBA" id="ARBA00012943"/>
    </source>
</evidence>
<dbReference type="EMBL" id="WEGK01000019">
    <property type="protein sequence ID" value="MQY23387.1"/>
    <property type="molecule type" value="Genomic_DNA"/>
</dbReference>
<evidence type="ECO:0000256" key="4">
    <source>
        <dbReference type="ARBA" id="ARBA00022857"/>
    </source>
</evidence>
<keyword evidence="6" id="KW-0520">NAD</keyword>
<dbReference type="CDD" id="cd05304">
    <property type="entry name" value="Rubrum_tdh"/>
    <property type="match status" value="1"/>
</dbReference>
<dbReference type="SMART" id="SM01003">
    <property type="entry name" value="AlaDh_PNT_N"/>
    <property type="match status" value="1"/>
</dbReference>
<feature type="compositionally biased region" description="Low complexity" evidence="11">
    <location>
        <begin position="380"/>
        <end position="396"/>
    </location>
</feature>
<comment type="caution">
    <text evidence="14">The sequence shown here is derived from an EMBL/GenBank/DDBJ whole genome shotgun (WGS) entry which is preliminary data.</text>
</comment>
<evidence type="ECO:0000256" key="1">
    <source>
        <dbReference type="ARBA" id="ARBA00003943"/>
    </source>
</evidence>
<proteinExistence type="predicted"/>
<evidence type="ECO:0000259" key="12">
    <source>
        <dbReference type="SMART" id="SM01002"/>
    </source>
</evidence>
<protein>
    <recommendedName>
        <fullName evidence="8">NAD(P) transhydrogenase subunit alpha part 1</fullName>
        <ecNumber evidence="2">7.1.1.1</ecNumber>
    </recommendedName>
    <alternativeName>
        <fullName evidence="10">Nicotinamide nucleotide transhydrogenase subunit alpha 1</fullName>
    </alternativeName>
    <alternativeName>
        <fullName evidence="9">Pyridine nucleotide transhydrogenase subunit alpha 1</fullName>
    </alternativeName>
</protein>
<keyword evidence="3" id="KW-0547">Nucleotide-binding</keyword>
<feature type="compositionally biased region" description="Low complexity" evidence="11">
    <location>
        <begin position="518"/>
        <end position="529"/>
    </location>
</feature>
<evidence type="ECO:0000259" key="13">
    <source>
        <dbReference type="SMART" id="SM01003"/>
    </source>
</evidence>
<evidence type="ECO:0000256" key="5">
    <source>
        <dbReference type="ARBA" id="ARBA00022967"/>
    </source>
</evidence>
<dbReference type="Pfam" id="PF01262">
    <property type="entry name" value="AlaDh_PNT_C"/>
    <property type="match status" value="1"/>
</dbReference>
<dbReference type="SUPFAM" id="SSF51735">
    <property type="entry name" value="NAD(P)-binding Rossmann-fold domains"/>
    <property type="match status" value="1"/>
</dbReference>
<dbReference type="GO" id="GO:0008750">
    <property type="term" value="F:proton-translocating NAD(P)+ transhydrogenase activity"/>
    <property type="evidence" value="ECO:0007669"/>
    <property type="project" value="UniProtKB-EC"/>
</dbReference>
<feature type="domain" description="Alanine dehydrogenase/pyridine nucleotide transhydrogenase NAD(H)-binding" evidence="12">
    <location>
        <begin position="109"/>
        <end position="271"/>
    </location>
</feature>
<dbReference type="EC" id="7.1.1.1" evidence="2"/>
<dbReference type="Gene3D" id="3.40.50.720">
    <property type="entry name" value="NAD(P)-binding Rossmann-like Domain"/>
    <property type="match status" value="2"/>
</dbReference>
<evidence type="ECO:0000256" key="8">
    <source>
        <dbReference type="ARBA" id="ARBA00071353"/>
    </source>
</evidence>
<name>A0A7K0DCD2_9NOCA</name>
<dbReference type="SMART" id="SM01002">
    <property type="entry name" value="AlaDh_PNT_C"/>
    <property type="match status" value="1"/>
</dbReference>
<dbReference type="InterPro" id="IPR007886">
    <property type="entry name" value="AlaDH/PNT_N"/>
</dbReference>
<evidence type="ECO:0000256" key="11">
    <source>
        <dbReference type="SAM" id="MobiDB-lite"/>
    </source>
</evidence>
<dbReference type="GO" id="GO:0050661">
    <property type="term" value="F:NADP binding"/>
    <property type="evidence" value="ECO:0007669"/>
    <property type="project" value="TreeGrafter"/>
</dbReference>
<comment type="function">
    <text evidence="1">The transhydrogenation between NADH and NADP is coupled to respiration and ATP hydrolysis and functions as a proton pump across the membrane.</text>
</comment>
<organism evidence="14 15">
    <name type="scientific">Nocardia macrotermitis</name>
    <dbReference type="NCBI Taxonomy" id="2585198"/>
    <lineage>
        <taxon>Bacteria</taxon>
        <taxon>Bacillati</taxon>
        <taxon>Actinomycetota</taxon>
        <taxon>Actinomycetes</taxon>
        <taxon>Mycobacteriales</taxon>
        <taxon>Nocardiaceae</taxon>
        <taxon>Nocardia</taxon>
    </lineage>
</organism>
<evidence type="ECO:0000256" key="3">
    <source>
        <dbReference type="ARBA" id="ARBA00022741"/>
    </source>
</evidence>
<accession>A0A7K0DCD2</accession>
<evidence type="ECO:0000313" key="15">
    <source>
        <dbReference type="Proteomes" id="UP000438448"/>
    </source>
</evidence>
<dbReference type="Pfam" id="PF05222">
    <property type="entry name" value="AlaDh_PNT_N"/>
    <property type="match status" value="1"/>
</dbReference>
<dbReference type="InterPro" id="IPR036291">
    <property type="entry name" value="NAD(P)-bd_dom_sf"/>
</dbReference>
<dbReference type="SUPFAM" id="SSF52283">
    <property type="entry name" value="Formate/glycerate dehydrogenase catalytic domain-like"/>
    <property type="match status" value="1"/>
</dbReference>
<keyword evidence="4" id="KW-0521">NADP</keyword>
<dbReference type="PANTHER" id="PTHR10160:SF19">
    <property type="entry name" value="PROTON-TRANSLOCATING NAD(P)(+) TRANSHYDROGENASE"/>
    <property type="match status" value="1"/>
</dbReference>
<dbReference type="FunFam" id="3.40.50.720:FF:000188">
    <property type="entry name" value="NAD(P) transhydrogenase alpha subunit 1"/>
    <property type="match status" value="1"/>
</dbReference>
<evidence type="ECO:0000313" key="14">
    <source>
        <dbReference type="EMBL" id="MQY23387.1"/>
    </source>
</evidence>
<gene>
    <name evidence="14" type="ORF">NRB20_65150</name>
</gene>
<dbReference type="AlphaFoldDB" id="A0A7K0DCD2"/>
<evidence type="ECO:0000256" key="9">
    <source>
        <dbReference type="ARBA" id="ARBA00076996"/>
    </source>
</evidence>
<evidence type="ECO:0000256" key="7">
    <source>
        <dbReference type="ARBA" id="ARBA00048202"/>
    </source>
</evidence>